<organism evidence="2">
    <name type="scientific">Simulium nigrimanum</name>
    <name type="common">Black fly</name>
    <dbReference type="NCBI Taxonomy" id="683695"/>
    <lineage>
        <taxon>Eukaryota</taxon>
        <taxon>Metazoa</taxon>
        <taxon>Ecdysozoa</taxon>
        <taxon>Arthropoda</taxon>
        <taxon>Hexapoda</taxon>
        <taxon>Insecta</taxon>
        <taxon>Pterygota</taxon>
        <taxon>Neoptera</taxon>
        <taxon>Endopterygota</taxon>
        <taxon>Diptera</taxon>
        <taxon>Nematocera</taxon>
        <taxon>Chironomoidea</taxon>
        <taxon>Simuliidae</taxon>
        <taxon>Simulium</taxon>
    </lineage>
</organism>
<feature type="signal peptide" evidence="1">
    <location>
        <begin position="1"/>
        <end position="40"/>
    </location>
</feature>
<dbReference type="AlphaFoldDB" id="D1FQ65"/>
<name>D1FQ65_SIMNI</name>
<sequence>MTYPLKRQQKPMASHWSCRSMAVTLVLGWCVLANWPTVRSEPQQCTKIGDYCTHHDACCSKSCPSFVGKCVSNSQLVAPDLPRPDVKPSIPPTPSGWGQCVRVGDWCQSASDCCSQICNITTRLCATYNFFQLLFPQFVPQYPIPTVPMPVKPISQQCLTQGSKCNNHKECCTNYCNFYARRCVD</sequence>
<dbReference type="EMBL" id="EZ419965">
    <property type="protein sequence ID" value="ACZ28320.1"/>
    <property type="molecule type" value="mRNA"/>
</dbReference>
<evidence type="ECO:0000256" key="1">
    <source>
        <dbReference type="SAM" id="SignalP"/>
    </source>
</evidence>
<accession>D1FQ65</accession>
<proteinExistence type="evidence at transcript level"/>
<evidence type="ECO:0000313" key="2">
    <source>
        <dbReference type="EMBL" id="ACZ28320.1"/>
    </source>
</evidence>
<feature type="chain" id="PRO_5003022020" evidence="1">
    <location>
        <begin position="41"/>
        <end position="185"/>
    </location>
</feature>
<reference evidence="2" key="1">
    <citation type="submission" date="2009-10" db="EMBL/GenBank/DDBJ databases">
        <title>An Insight into the Sialotranscriptome of Simulium nigrimanum, a Black Fly Associated with Fogo Selvagem in South America.</title>
        <authorList>
            <person name="Ribeiro J.M.C."/>
            <person name="Valenzuela J.G."/>
            <person name="Pham V.M."/>
            <person name="Kleeman L."/>
            <person name="Barbian K.D."/>
            <person name="Favreau A.J."/>
            <person name="Eaton D.P."/>
            <person name="Aoki V."/>
            <person name="Hans-Filho G."/>
            <person name="Rivitti E.A."/>
            <person name="Diaz L.A."/>
        </authorList>
    </citation>
    <scope>NUCLEOTIDE SEQUENCE</scope>
    <source>
        <tissue evidence="2">Salivary glands</tissue>
    </source>
</reference>
<protein>
    <submittedName>
        <fullName evidence="2">Phenoloxidase inhibitor-like protein</fullName>
    </submittedName>
</protein>
<keyword evidence="1" id="KW-0732">Signal</keyword>